<name>A0A6N2MM06_SALVM</name>
<protein>
    <submittedName>
        <fullName evidence="1">Uncharacterized protein</fullName>
    </submittedName>
</protein>
<dbReference type="EMBL" id="CAADRP010001875">
    <property type="protein sequence ID" value="VFU55253.1"/>
    <property type="molecule type" value="Genomic_DNA"/>
</dbReference>
<sequence>MEGFSIPKRDEYRLYGKDPQPMWMRHWLDDGRLAAMISWELTYVSSLCWLKGEALRPGFLPRLGAALSGLYPYERSVQRCGQDLERFVHENIPFSVRAEPGWLSAIPATAALDSFDDLPFPDKNTWEFTTMDQPIGCDRTEKGNLSELSLPGSRAVRLPNRYQLGSPFLGTKKEPSRGLTNLMLNALLRQADSERFMAVLKLRGTGHQLSILPLAVDRRSDVLKSGGRL</sequence>
<dbReference type="AlphaFoldDB" id="A0A6N2MM06"/>
<evidence type="ECO:0000313" key="1">
    <source>
        <dbReference type="EMBL" id="VFU55253.1"/>
    </source>
</evidence>
<gene>
    <name evidence="1" type="ORF">SVIM_LOCUS391771</name>
</gene>
<organism evidence="1">
    <name type="scientific">Salix viminalis</name>
    <name type="common">Common osier</name>
    <name type="synonym">Basket willow</name>
    <dbReference type="NCBI Taxonomy" id="40686"/>
    <lineage>
        <taxon>Eukaryota</taxon>
        <taxon>Viridiplantae</taxon>
        <taxon>Streptophyta</taxon>
        <taxon>Embryophyta</taxon>
        <taxon>Tracheophyta</taxon>
        <taxon>Spermatophyta</taxon>
        <taxon>Magnoliopsida</taxon>
        <taxon>eudicotyledons</taxon>
        <taxon>Gunneridae</taxon>
        <taxon>Pentapetalae</taxon>
        <taxon>rosids</taxon>
        <taxon>fabids</taxon>
        <taxon>Malpighiales</taxon>
        <taxon>Salicaceae</taxon>
        <taxon>Saliceae</taxon>
        <taxon>Salix</taxon>
    </lineage>
</organism>
<proteinExistence type="predicted"/>
<reference evidence="1" key="1">
    <citation type="submission" date="2019-03" db="EMBL/GenBank/DDBJ databases">
        <authorList>
            <person name="Mank J."/>
            <person name="Almeida P."/>
        </authorList>
    </citation>
    <scope>NUCLEOTIDE SEQUENCE</scope>
    <source>
        <strain evidence="1">78183</strain>
    </source>
</reference>
<accession>A0A6N2MM06</accession>